<keyword evidence="1" id="KW-0812">Transmembrane</keyword>
<feature type="domain" description="2TM" evidence="2">
    <location>
        <begin position="5"/>
        <end position="82"/>
    </location>
</feature>
<evidence type="ECO:0000313" key="3">
    <source>
        <dbReference type="EMBL" id="EJL74666.1"/>
    </source>
</evidence>
<dbReference type="Pfam" id="PF13239">
    <property type="entry name" value="2TM"/>
    <property type="match status" value="1"/>
</dbReference>
<evidence type="ECO:0000313" key="4">
    <source>
        <dbReference type="Proteomes" id="UP000007509"/>
    </source>
</evidence>
<comment type="caution">
    <text evidence="3">The sequence shown here is derived from an EMBL/GenBank/DDBJ whole genome shotgun (WGS) entry which is preliminary data.</text>
</comment>
<proteinExistence type="predicted"/>
<dbReference type="InterPro" id="IPR025698">
    <property type="entry name" value="2TM_dom"/>
</dbReference>
<organism evidence="3 4">
    <name type="scientific">Chryseobacterium populi</name>
    <dbReference type="NCBI Taxonomy" id="1144316"/>
    <lineage>
        <taxon>Bacteria</taxon>
        <taxon>Pseudomonadati</taxon>
        <taxon>Bacteroidota</taxon>
        <taxon>Flavobacteriia</taxon>
        <taxon>Flavobacteriales</taxon>
        <taxon>Weeksellaceae</taxon>
        <taxon>Chryseobacterium group</taxon>
        <taxon>Chryseobacterium</taxon>
    </lineage>
</organism>
<evidence type="ECO:0000256" key="1">
    <source>
        <dbReference type="SAM" id="Phobius"/>
    </source>
</evidence>
<feature type="transmembrane region" description="Helical" evidence="1">
    <location>
        <begin position="20"/>
        <end position="36"/>
    </location>
</feature>
<sequence length="91" mass="10799">MDYNQAYERVAQLKKFYKNLAWFAIIAGILFFNDYFEHGKINFSTFNGSIILVIWGIILTVKAAKLFIFDADWERKILQKELKKTKEPINF</sequence>
<name>J3CMU4_9FLAO</name>
<gene>
    <name evidence="3" type="ORF">PMI13_00908</name>
</gene>
<keyword evidence="1" id="KW-1133">Transmembrane helix</keyword>
<reference evidence="3 4" key="1">
    <citation type="journal article" date="2012" name="J. Bacteriol.">
        <title>Twenty-one genome sequences from Pseudomonas species and 19 genome sequences from diverse bacteria isolated from the rhizosphere and endosphere of Populus deltoides.</title>
        <authorList>
            <person name="Brown S.D."/>
            <person name="Utturkar S.M."/>
            <person name="Klingeman D.M."/>
            <person name="Johnson C.M."/>
            <person name="Martin S.L."/>
            <person name="Land M.L."/>
            <person name="Lu T.Y."/>
            <person name="Schadt C.W."/>
            <person name="Doktycz M.J."/>
            <person name="Pelletier D.A."/>
        </authorList>
    </citation>
    <scope>NUCLEOTIDE SEQUENCE [LARGE SCALE GENOMIC DNA]</scope>
    <source>
        <strain evidence="3 4">CF314</strain>
    </source>
</reference>
<keyword evidence="1" id="KW-0472">Membrane</keyword>
<dbReference type="Proteomes" id="UP000007509">
    <property type="component" value="Unassembled WGS sequence"/>
</dbReference>
<dbReference type="EMBL" id="AKJY01000013">
    <property type="protein sequence ID" value="EJL74666.1"/>
    <property type="molecule type" value="Genomic_DNA"/>
</dbReference>
<feature type="transmembrane region" description="Helical" evidence="1">
    <location>
        <begin position="48"/>
        <end position="68"/>
    </location>
</feature>
<dbReference type="OrthoDB" id="1260494at2"/>
<protein>
    <recommendedName>
        <fullName evidence="2">2TM domain-containing protein</fullName>
    </recommendedName>
</protein>
<dbReference type="AlphaFoldDB" id="J3CMU4"/>
<dbReference type="PATRIC" id="fig|1144316.3.peg.919"/>
<keyword evidence="4" id="KW-1185">Reference proteome</keyword>
<evidence type="ECO:0000259" key="2">
    <source>
        <dbReference type="Pfam" id="PF13239"/>
    </source>
</evidence>
<accession>J3CMU4</accession>
<dbReference type="RefSeq" id="WP_007841083.1">
    <property type="nucleotide sequence ID" value="NZ_AKJY01000013.1"/>
</dbReference>